<name>A0A645IJ42_9ZZZZ</name>
<dbReference type="AlphaFoldDB" id="A0A645IJ42"/>
<accession>A0A645IJ42</accession>
<gene>
    <name evidence="1" type="ORF">SDC9_194955</name>
</gene>
<organism evidence="1">
    <name type="scientific">bioreactor metagenome</name>
    <dbReference type="NCBI Taxonomy" id="1076179"/>
    <lineage>
        <taxon>unclassified sequences</taxon>
        <taxon>metagenomes</taxon>
        <taxon>ecological metagenomes</taxon>
    </lineage>
</organism>
<protein>
    <submittedName>
        <fullName evidence="1">Uncharacterized protein</fullName>
    </submittedName>
</protein>
<sequence>MLDQGGQRRRQVLLMSQLGVMNRLGEDEVDPLVLHRFGKFRVMQGNQDERPAGLRAVEVIDQRLPACRGFSDRPVSQYAKAGRRLRSGVVPCCTAHAHAQEDCRNDA</sequence>
<proteinExistence type="predicted"/>
<evidence type="ECO:0000313" key="1">
    <source>
        <dbReference type="EMBL" id="MPN47353.1"/>
    </source>
</evidence>
<comment type="caution">
    <text evidence="1">The sequence shown here is derived from an EMBL/GenBank/DDBJ whole genome shotgun (WGS) entry which is preliminary data.</text>
</comment>
<reference evidence="1" key="1">
    <citation type="submission" date="2019-08" db="EMBL/GenBank/DDBJ databases">
        <authorList>
            <person name="Kucharzyk K."/>
            <person name="Murdoch R.W."/>
            <person name="Higgins S."/>
            <person name="Loffler F."/>
        </authorList>
    </citation>
    <scope>NUCLEOTIDE SEQUENCE</scope>
</reference>
<dbReference type="EMBL" id="VSSQ01108781">
    <property type="protein sequence ID" value="MPN47353.1"/>
    <property type="molecule type" value="Genomic_DNA"/>
</dbReference>